<dbReference type="PANTHER" id="PTHR30437:SF5">
    <property type="entry name" value="REGULATOR OF NUCLEOSIDE DIPHOSPHATE KINASE"/>
    <property type="match status" value="1"/>
</dbReference>
<name>A0ABP8LKR1_9BURK</name>
<feature type="domain" description="Transcription elongation factor GreA/GreB C-terminal" evidence="1">
    <location>
        <begin position="68"/>
        <end position="143"/>
    </location>
</feature>
<dbReference type="InterPro" id="IPR001437">
    <property type="entry name" value="Tscrpt_elong_fac_GreA/B_C"/>
</dbReference>
<evidence type="ECO:0000313" key="2">
    <source>
        <dbReference type="EMBL" id="GAA4430113.1"/>
    </source>
</evidence>
<dbReference type="InterPro" id="IPR023459">
    <property type="entry name" value="Tscrpt_elong_fac_GreA/B_fam"/>
</dbReference>
<reference evidence="3" key="1">
    <citation type="journal article" date="2019" name="Int. J. Syst. Evol. Microbiol.">
        <title>The Global Catalogue of Microorganisms (GCM) 10K type strain sequencing project: providing services to taxonomists for standard genome sequencing and annotation.</title>
        <authorList>
            <consortium name="The Broad Institute Genomics Platform"/>
            <consortium name="The Broad Institute Genome Sequencing Center for Infectious Disease"/>
            <person name="Wu L."/>
            <person name="Ma J."/>
        </authorList>
    </citation>
    <scope>NUCLEOTIDE SEQUENCE [LARGE SCALE GENOMIC DNA]</scope>
    <source>
        <strain evidence="3">JCM 31890</strain>
    </source>
</reference>
<protein>
    <recommendedName>
        <fullName evidence="1">Transcription elongation factor GreA/GreB C-terminal domain-containing protein</fullName>
    </recommendedName>
</protein>
<dbReference type="PANTHER" id="PTHR30437">
    <property type="entry name" value="TRANSCRIPTION ELONGATION FACTOR GREA"/>
    <property type="match status" value="1"/>
</dbReference>
<comment type="caution">
    <text evidence="2">The sequence shown here is derived from an EMBL/GenBank/DDBJ whole genome shotgun (WGS) entry which is preliminary data.</text>
</comment>
<gene>
    <name evidence="2" type="ORF">GCM10023090_31070</name>
</gene>
<dbReference type="Proteomes" id="UP001501788">
    <property type="component" value="Unassembled WGS sequence"/>
</dbReference>
<dbReference type="EMBL" id="BAABEX010000031">
    <property type="protein sequence ID" value="GAA4430113.1"/>
    <property type="molecule type" value="Genomic_DNA"/>
</dbReference>
<dbReference type="InterPro" id="IPR036953">
    <property type="entry name" value="GreA/GreB_C_sf"/>
</dbReference>
<dbReference type="SUPFAM" id="SSF54534">
    <property type="entry name" value="FKBP-like"/>
    <property type="match status" value="1"/>
</dbReference>
<keyword evidence="3" id="KW-1185">Reference proteome</keyword>
<dbReference type="Gene3D" id="3.10.50.30">
    <property type="entry name" value="Transcription elongation factor, GreA/GreB, C-terminal domain"/>
    <property type="match status" value="1"/>
</dbReference>
<evidence type="ECO:0000313" key="3">
    <source>
        <dbReference type="Proteomes" id="UP001501788"/>
    </source>
</evidence>
<evidence type="ECO:0000259" key="1">
    <source>
        <dbReference type="Pfam" id="PF01272"/>
    </source>
</evidence>
<proteinExistence type="predicted"/>
<dbReference type="Pfam" id="PF01272">
    <property type="entry name" value="GreA_GreB"/>
    <property type="match status" value="1"/>
</dbReference>
<accession>A0ABP8LKR1</accession>
<sequence>MALRALPAVPKISMTLSDTLPTTLPPIERTLTQLDLLRLSRLDPRGLPPALAECLDTADVVDHTDIAPDVVTMNAECRVQDLATGAQHTVRLCYPADADPAAGRWSVLSPAGAGLLGVHCGGTARWRDLQGRAHAVQVLEVLYQPEAAGDFTR</sequence>
<organism evidence="2 3">
    <name type="scientific">Acidovorax lacteus</name>
    <dbReference type="NCBI Taxonomy" id="1924988"/>
    <lineage>
        <taxon>Bacteria</taxon>
        <taxon>Pseudomonadati</taxon>
        <taxon>Pseudomonadota</taxon>
        <taxon>Betaproteobacteria</taxon>
        <taxon>Burkholderiales</taxon>
        <taxon>Comamonadaceae</taxon>
        <taxon>Acidovorax</taxon>
    </lineage>
</organism>